<evidence type="ECO:0000259" key="1">
    <source>
        <dbReference type="PROSITE" id="PS50164"/>
    </source>
</evidence>
<dbReference type="SUPFAM" id="SSF82771">
    <property type="entry name" value="GIY-YIG endonuclease"/>
    <property type="match status" value="1"/>
</dbReference>
<accession>A0A4D6FEU1</accession>
<dbReference type="AlphaFoldDB" id="A0A4D6FEU1"/>
<dbReference type="Pfam" id="PF01541">
    <property type="entry name" value="GIY-YIG"/>
    <property type="match status" value="1"/>
</dbReference>
<sequence>MALLNKNLSLICIQITDYNLVFSNGNFNENNIVNAGLYLTSVASPRLKSILIKNNLPKPIFMLEFDPIDKINLPVKKTLNSIAGTYICINLINKKLYVGSASINCMYRRYTGHLLKGIGGSINVNRAVIKYGLKNFAFVVIETTKQVKDRKEIIRIEQKYIDLLKPEYNIAKIAGSRLNTKWTLDSRNKHSIRMKEHLDKIRLLKKPTSAETRDLLRTIALNRPPVTAVTRKKMSINNNKSVKIIAYLADSNIIFREFISIADAAEYFFNDRNRRGPIKYALTNNTKILDKYYLRKSNTKE</sequence>
<dbReference type="EMBL" id="MH282847">
    <property type="protein sequence ID" value="QCB16350.1"/>
    <property type="molecule type" value="Genomic_DNA"/>
</dbReference>
<gene>
    <name evidence="2" type="primary">oi1cob</name>
</gene>
<keyword evidence="2" id="KW-0496">Mitochondrion</keyword>
<dbReference type="SMART" id="SM00465">
    <property type="entry name" value="GIYc"/>
    <property type="match status" value="1"/>
</dbReference>
<organism evidence="2">
    <name type="scientific">Armillaria sinapina</name>
    <dbReference type="NCBI Taxonomy" id="64372"/>
    <lineage>
        <taxon>Eukaryota</taxon>
        <taxon>Fungi</taxon>
        <taxon>Dikarya</taxon>
        <taxon>Basidiomycota</taxon>
        <taxon>Agaricomycotina</taxon>
        <taxon>Agaricomycetes</taxon>
        <taxon>Agaricomycetidae</taxon>
        <taxon>Agaricales</taxon>
        <taxon>Marasmiineae</taxon>
        <taxon>Physalacriaceae</taxon>
        <taxon>Armillaria</taxon>
    </lineage>
</organism>
<dbReference type="NCBIfam" id="TIGR01453">
    <property type="entry name" value="grpIintron_endo"/>
    <property type="match status" value="1"/>
</dbReference>
<dbReference type="Gene3D" id="3.40.1440.10">
    <property type="entry name" value="GIY-YIG endonuclease"/>
    <property type="match status" value="1"/>
</dbReference>
<dbReference type="GO" id="GO:0004519">
    <property type="term" value="F:endonuclease activity"/>
    <property type="evidence" value="ECO:0007669"/>
    <property type="project" value="InterPro"/>
</dbReference>
<dbReference type="GeneID" id="40135480"/>
<feature type="domain" description="GIY-YIG" evidence="1">
    <location>
        <begin position="81"/>
        <end position="170"/>
    </location>
</feature>
<dbReference type="PROSITE" id="PS50164">
    <property type="entry name" value="GIY_YIG"/>
    <property type="match status" value="1"/>
</dbReference>
<dbReference type="RefSeq" id="YP_009631570.1">
    <property type="nucleotide sequence ID" value="NC_042229.1"/>
</dbReference>
<dbReference type="InterPro" id="IPR035901">
    <property type="entry name" value="GIY-YIG_endonuc_sf"/>
</dbReference>
<proteinExistence type="predicted"/>
<evidence type="ECO:0000313" key="2">
    <source>
        <dbReference type="EMBL" id="QCB16350.1"/>
    </source>
</evidence>
<reference evidence="2" key="1">
    <citation type="journal article" date="2019" name="BMC Genomics">
        <title>Mobile genetic elements explain size variation in the mitochondrial genomes of four closely-related Armillaria species.</title>
        <authorList>
            <person name="Kolesnikova A.I."/>
            <person name="Putintseva Y.A."/>
            <person name="Simonov E.P."/>
            <person name="Biriukov V.V."/>
            <person name="Oreshkova N.V."/>
            <person name="Pavlov I.N."/>
            <person name="Sharov V.V."/>
            <person name="Kuzmin D.A."/>
            <person name="Anderson J.B."/>
            <person name="Krutovsky K.V."/>
        </authorList>
    </citation>
    <scope>NUCLEOTIDE SEQUENCE</scope>
</reference>
<dbReference type="CDD" id="cd10445">
    <property type="entry name" value="GIY-YIG_bI1_like"/>
    <property type="match status" value="1"/>
</dbReference>
<dbReference type="InterPro" id="IPR006350">
    <property type="entry name" value="Intron_endoG1"/>
</dbReference>
<dbReference type="InterPro" id="IPR000305">
    <property type="entry name" value="GIY-YIG_endonuc"/>
</dbReference>
<geneLocation type="mitochondrion" evidence="2"/>
<name>A0A4D6FEU1_9AGAR</name>
<protein>
    <recommendedName>
        <fullName evidence="1">GIY-YIG domain-containing protein</fullName>
    </recommendedName>
</protein>